<accession>A0A067N2Z1</accession>
<keyword evidence="7" id="KW-0539">Nucleus</keyword>
<evidence type="ECO:0000256" key="3">
    <source>
        <dbReference type="ARBA" id="ARBA00007084"/>
    </source>
</evidence>
<dbReference type="VEuPathDB" id="FungiDB:PLEOSDRAFT_174877"/>
<keyword evidence="5" id="KW-0963">Cytoplasm</keyword>
<dbReference type="PANTHER" id="PTHR10758">
    <property type="entry name" value="26S PROTEASOME NON-ATPASE REGULATORY SUBUNIT 3/COP9 SIGNALOSOME COMPLEX SUBUNIT 3"/>
    <property type="match status" value="1"/>
</dbReference>
<evidence type="ECO:0000313" key="10">
    <source>
        <dbReference type="Proteomes" id="UP000027073"/>
    </source>
</evidence>
<dbReference type="AlphaFoldDB" id="A0A067N2Z1"/>
<dbReference type="FunCoup" id="A0A067N2Z1">
    <property type="interactions" value="8"/>
</dbReference>
<dbReference type="InParanoid" id="A0A067N2Z1"/>
<dbReference type="GO" id="GO:0008180">
    <property type="term" value="C:COP9 signalosome"/>
    <property type="evidence" value="ECO:0007669"/>
    <property type="project" value="UniProtKB-KW"/>
</dbReference>
<evidence type="ECO:0000256" key="6">
    <source>
        <dbReference type="ARBA" id="ARBA00022790"/>
    </source>
</evidence>
<evidence type="ECO:0000259" key="8">
    <source>
        <dbReference type="PROSITE" id="PS50250"/>
    </source>
</evidence>
<evidence type="ECO:0000256" key="7">
    <source>
        <dbReference type="ARBA" id="ARBA00023242"/>
    </source>
</evidence>
<protein>
    <recommendedName>
        <fullName evidence="4">COP9 signalosome complex subunit 3</fullName>
    </recommendedName>
</protein>
<evidence type="ECO:0000313" key="9">
    <source>
        <dbReference type="EMBL" id="KDQ22234.1"/>
    </source>
</evidence>
<dbReference type="HOGENOM" id="CLU_028825_2_1_1"/>
<evidence type="ECO:0000256" key="4">
    <source>
        <dbReference type="ARBA" id="ARBA00014878"/>
    </source>
</evidence>
<dbReference type="Proteomes" id="UP000027073">
    <property type="component" value="Unassembled WGS sequence"/>
</dbReference>
<evidence type="ECO:0000256" key="1">
    <source>
        <dbReference type="ARBA" id="ARBA00004123"/>
    </source>
</evidence>
<dbReference type="PROSITE" id="PS50250">
    <property type="entry name" value="PCI"/>
    <property type="match status" value="1"/>
</dbReference>
<dbReference type="OrthoDB" id="29061at2759"/>
<sequence length="446" mass="49014">MAPTDPSGSLDSIIQQITTSNNIRALDQTLRNSLPKEARETILASMLPGGQDPLAILDPRVNTLGVLYILSARLNVSAAQSPAPHLIHAFCRTFDRDQAYIAPNRVTLLAKGIMHLAEESRNPRWAIEPLYDLLTRYAPNPSYLTPIHPLFLLACAQTQSYTAALPLLATPITSIDTTLSPDLSYIDNLVYHHIGGMIFAALKQWEQAEEYFEICVTSPGHVPAALQLEALKKLVLVQLISKGKISALPKYANPQLSRLLKNTPYNGFISAYPRNPQQLRSILDKEQAYFSNEKNIGLMLQAIARAPRWSIKKLTETYVTLSISEIAKSVKIEKHDEVRALILDMVEASDINAKISSDGTVTFSDTPPASAELSKSDVDRLVKEAQEQVALLAKLDLELGKNRDYLTKALKAKDDPWAAPGAEEDLFGMGMPTLGGGSWTEEAGYA</sequence>
<dbReference type="Pfam" id="PF01399">
    <property type="entry name" value="PCI"/>
    <property type="match status" value="1"/>
</dbReference>
<dbReference type="Pfam" id="PF22788">
    <property type="entry name" value="COP9_hel_rpt"/>
    <property type="match status" value="1"/>
</dbReference>
<dbReference type="GO" id="GO:0006511">
    <property type="term" value="P:ubiquitin-dependent protein catabolic process"/>
    <property type="evidence" value="ECO:0007669"/>
    <property type="project" value="TreeGrafter"/>
</dbReference>
<keyword evidence="6" id="KW-0736">Signalosome</keyword>
<dbReference type="GO" id="GO:0005737">
    <property type="term" value="C:cytoplasm"/>
    <property type="evidence" value="ECO:0007669"/>
    <property type="project" value="UniProtKB-SubCell"/>
</dbReference>
<comment type="subcellular location">
    <subcellularLocation>
        <location evidence="2">Cytoplasm</location>
    </subcellularLocation>
    <subcellularLocation>
        <location evidence="1">Nucleus</location>
    </subcellularLocation>
</comment>
<name>A0A067N2Z1_PLEO1</name>
<comment type="similarity">
    <text evidence="3">Belongs to the CSN3 family.</text>
</comment>
<evidence type="ECO:0000256" key="5">
    <source>
        <dbReference type="ARBA" id="ARBA00022490"/>
    </source>
</evidence>
<dbReference type="InterPro" id="IPR000717">
    <property type="entry name" value="PCI_dom"/>
</dbReference>
<dbReference type="EMBL" id="KL198014">
    <property type="protein sequence ID" value="KDQ22234.1"/>
    <property type="molecule type" value="Genomic_DNA"/>
</dbReference>
<organism evidence="9 10">
    <name type="scientific">Pleurotus ostreatus (strain PC15)</name>
    <name type="common">Oyster mushroom</name>
    <dbReference type="NCBI Taxonomy" id="1137138"/>
    <lineage>
        <taxon>Eukaryota</taxon>
        <taxon>Fungi</taxon>
        <taxon>Dikarya</taxon>
        <taxon>Basidiomycota</taxon>
        <taxon>Agaricomycotina</taxon>
        <taxon>Agaricomycetes</taxon>
        <taxon>Agaricomycetidae</taxon>
        <taxon>Agaricales</taxon>
        <taxon>Pleurotineae</taxon>
        <taxon>Pleurotaceae</taxon>
        <taxon>Pleurotus</taxon>
    </lineage>
</organism>
<dbReference type="InterPro" id="IPR050756">
    <property type="entry name" value="CSN3"/>
</dbReference>
<gene>
    <name evidence="9" type="ORF">PLEOSDRAFT_174877</name>
</gene>
<reference evidence="10" key="1">
    <citation type="journal article" date="2014" name="Proc. Natl. Acad. Sci. U.S.A.">
        <title>Extensive sampling of basidiomycete genomes demonstrates inadequacy of the white-rot/brown-rot paradigm for wood decay fungi.</title>
        <authorList>
            <person name="Riley R."/>
            <person name="Salamov A.A."/>
            <person name="Brown D.W."/>
            <person name="Nagy L.G."/>
            <person name="Floudas D."/>
            <person name="Held B.W."/>
            <person name="Levasseur A."/>
            <person name="Lombard V."/>
            <person name="Morin E."/>
            <person name="Otillar R."/>
            <person name="Lindquist E.A."/>
            <person name="Sun H."/>
            <person name="LaButti K.M."/>
            <person name="Schmutz J."/>
            <person name="Jabbour D."/>
            <person name="Luo H."/>
            <person name="Baker S.E."/>
            <person name="Pisabarro A.G."/>
            <person name="Walton J.D."/>
            <person name="Blanchette R.A."/>
            <person name="Henrissat B."/>
            <person name="Martin F."/>
            <person name="Cullen D."/>
            <person name="Hibbett D.S."/>
            <person name="Grigoriev I.V."/>
        </authorList>
    </citation>
    <scope>NUCLEOTIDE SEQUENCE [LARGE SCALE GENOMIC DNA]</scope>
    <source>
        <strain evidence="10">PC15</strain>
    </source>
</reference>
<evidence type="ECO:0000256" key="2">
    <source>
        <dbReference type="ARBA" id="ARBA00004496"/>
    </source>
</evidence>
<dbReference type="PANTHER" id="PTHR10758:SF1">
    <property type="entry name" value="COP9 SIGNALOSOME COMPLEX SUBUNIT 3"/>
    <property type="match status" value="1"/>
</dbReference>
<dbReference type="STRING" id="1137138.A0A067N2Z1"/>
<proteinExistence type="inferred from homology"/>
<dbReference type="InterPro" id="IPR055089">
    <property type="entry name" value="COP9_N"/>
</dbReference>
<feature type="domain" description="PCI" evidence="8">
    <location>
        <begin position="204"/>
        <end position="369"/>
    </location>
</feature>